<dbReference type="Gene3D" id="3.40.50.150">
    <property type="entry name" value="Vaccinia Virus protein VP39"/>
    <property type="match status" value="1"/>
</dbReference>
<evidence type="ECO:0000313" key="2">
    <source>
        <dbReference type="EMBL" id="KAG1306230.1"/>
    </source>
</evidence>
<dbReference type="OrthoDB" id="184880at2759"/>
<comment type="caution">
    <text evidence="2">The sequence shown here is derived from an EMBL/GenBank/DDBJ whole genome shotgun (WGS) entry which is preliminary data.</text>
</comment>
<sequence length="276" mass="30967">MTSTADSTCIGDLTTININREFHNDKTSAYWLPKDDEEQRRLTGENMDFEKGITVLDVGCGSGSWIMDMITDYPNCTYHGCDIIDTTNKILKIDQFTFSKGNVAQNLPYADNTFDFVHMRLLVAALREEEWSMAIGELVRVTKSGGMIQLTETEPVLNKDPSSAFYKFIDAFNSVCRQRGQNPQIALELKRLISENKDVKVIQSECRSCNMSTNSTTAKGFAWNALQGAKSFIQSIGPLIGVESKEDLSEFLEELKYCLSHTDCYVSFHSVAAVKK</sequence>
<dbReference type="EMBL" id="JAANQT010001178">
    <property type="protein sequence ID" value="KAG1306230.1"/>
    <property type="molecule type" value="Genomic_DNA"/>
</dbReference>
<accession>A0A9P6X698</accession>
<evidence type="ECO:0000313" key="3">
    <source>
        <dbReference type="Proteomes" id="UP000716291"/>
    </source>
</evidence>
<feature type="domain" description="Methyltransferase" evidence="1">
    <location>
        <begin position="55"/>
        <end position="146"/>
    </location>
</feature>
<dbReference type="Proteomes" id="UP000716291">
    <property type="component" value="Unassembled WGS sequence"/>
</dbReference>
<dbReference type="InterPro" id="IPR029063">
    <property type="entry name" value="SAM-dependent_MTases_sf"/>
</dbReference>
<dbReference type="Pfam" id="PF13649">
    <property type="entry name" value="Methyltransf_25"/>
    <property type="match status" value="1"/>
</dbReference>
<dbReference type="PANTHER" id="PTHR43591:SF24">
    <property type="entry name" value="2-METHOXY-6-POLYPRENYL-1,4-BENZOQUINOL METHYLASE, MITOCHONDRIAL"/>
    <property type="match status" value="1"/>
</dbReference>
<reference evidence="2" key="1">
    <citation type="journal article" date="2020" name="Microb. Genom.">
        <title>Genetic diversity of clinical and environmental Mucorales isolates obtained from an investigation of mucormycosis cases among solid organ transplant recipients.</title>
        <authorList>
            <person name="Nguyen M.H."/>
            <person name="Kaul D."/>
            <person name="Muto C."/>
            <person name="Cheng S.J."/>
            <person name="Richter R.A."/>
            <person name="Bruno V.M."/>
            <person name="Liu G."/>
            <person name="Beyhan S."/>
            <person name="Sundermann A.J."/>
            <person name="Mounaud S."/>
            <person name="Pasculle A.W."/>
            <person name="Nierman W.C."/>
            <person name="Driscoll E."/>
            <person name="Cumbie R."/>
            <person name="Clancy C.J."/>
            <person name="Dupont C.L."/>
        </authorList>
    </citation>
    <scope>NUCLEOTIDE SEQUENCE</scope>
    <source>
        <strain evidence="2">GL11</strain>
    </source>
</reference>
<keyword evidence="3" id="KW-1185">Reference proteome</keyword>
<gene>
    <name evidence="2" type="ORF">G6F64_007756</name>
</gene>
<dbReference type="CDD" id="cd02440">
    <property type="entry name" value="AdoMet_MTases"/>
    <property type="match status" value="1"/>
</dbReference>
<evidence type="ECO:0000259" key="1">
    <source>
        <dbReference type="Pfam" id="PF13649"/>
    </source>
</evidence>
<dbReference type="InterPro" id="IPR041698">
    <property type="entry name" value="Methyltransf_25"/>
</dbReference>
<protein>
    <recommendedName>
        <fullName evidence="1">Methyltransferase domain-containing protein</fullName>
    </recommendedName>
</protein>
<proteinExistence type="predicted"/>
<name>A0A9P6X698_RHIOR</name>
<dbReference type="GO" id="GO:0008168">
    <property type="term" value="F:methyltransferase activity"/>
    <property type="evidence" value="ECO:0007669"/>
    <property type="project" value="TreeGrafter"/>
</dbReference>
<dbReference type="PANTHER" id="PTHR43591">
    <property type="entry name" value="METHYLTRANSFERASE"/>
    <property type="match status" value="1"/>
</dbReference>
<organism evidence="2 3">
    <name type="scientific">Rhizopus oryzae</name>
    <name type="common">Mucormycosis agent</name>
    <name type="synonym">Rhizopus arrhizus var. delemar</name>
    <dbReference type="NCBI Taxonomy" id="64495"/>
    <lineage>
        <taxon>Eukaryota</taxon>
        <taxon>Fungi</taxon>
        <taxon>Fungi incertae sedis</taxon>
        <taxon>Mucoromycota</taxon>
        <taxon>Mucoromycotina</taxon>
        <taxon>Mucoromycetes</taxon>
        <taxon>Mucorales</taxon>
        <taxon>Mucorineae</taxon>
        <taxon>Rhizopodaceae</taxon>
        <taxon>Rhizopus</taxon>
    </lineage>
</organism>
<dbReference type="AlphaFoldDB" id="A0A9P6X698"/>
<dbReference type="SUPFAM" id="SSF53335">
    <property type="entry name" value="S-adenosyl-L-methionine-dependent methyltransferases"/>
    <property type="match status" value="1"/>
</dbReference>